<comment type="caution">
    <text evidence="3">The sequence shown here is derived from an EMBL/GenBank/DDBJ whole genome shotgun (WGS) entry which is preliminary data.</text>
</comment>
<protein>
    <submittedName>
        <fullName evidence="3">Potassium transporter 25</fullName>
    </submittedName>
</protein>
<evidence type="ECO:0000259" key="2">
    <source>
        <dbReference type="Pfam" id="PF22776"/>
    </source>
</evidence>
<sequence>MREEDVSNVESVGTSEFREINSPSVGTSELREIKSPPVIKRRKKVRFIVPESPKIDTSAREELEELMEAREAGIAYILGHSYMKAKQGSSMMKKLVINYGYEFLRRNSRTTSYAFSLPHASTLEVGMVYHV</sequence>
<dbReference type="OrthoDB" id="504708at2759"/>
<dbReference type="AlphaFoldDB" id="A0A6A1V4Q4"/>
<accession>A0A6A1V4Q4</accession>
<reference evidence="3 4" key="1">
    <citation type="journal article" date="2019" name="Plant Biotechnol. J.">
        <title>The red bayberry genome and genetic basis of sex determination.</title>
        <authorList>
            <person name="Jia H.M."/>
            <person name="Jia H.J."/>
            <person name="Cai Q.L."/>
            <person name="Wang Y."/>
            <person name="Zhao H.B."/>
            <person name="Yang W.F."/>
            <person name="Wang G.Y."/>
            <person name="Li Y.H."/>
            <person name="Zhan D.L."/>
            <person name="Shen Y.T."/>
            <person name="Niu Q.F."/>
            <person name="Chang L."/>
            <person name="Qiu J."/>
            <person name="Zhao L."/>
            <person name="Xie H.B."/>
            <person name="Fu W.Y."/>
            <person name="Jin J."/>
            <person name="Li X.W."/>
            <person name="Jiao Y."/>
            <person name="Zhou C.C."/>
            <person name="Tu T."/>
            <person name="Chai C.Y."/>
            <person name="Gao J.L."/>
            <person name="Fan L.J."/>
            <person name="van de Weg E."/>
            <person name="Wang J.Y."/>
            <person name="Gao Z.S."/>
        </authorList>
    </citation>
    <scope>NUCLEOTIDE SEQUENCE [LARGE SCALE GENOMIC DNA]</scope>
    <source>
        <tissue evidence="3">Leaves</tissue>
    </source>
</reference>
<dbReference type="GO" id="GO:0015079">
    <property type="term" value="F:potassium ion transmembrane transporter activity"/>
    <property type="evidence" value="ECO:0007669"/>
    <property type="project" value="InterPro"/>
</dbReference>
<keyword evidence="4" id="KW-1185">Reference proteome</keyword>
<feature type="domain" description="K+ potassium transporter C-terminal" evidence="2">
    <location>
        <begin position="52"/>
        <end position="130"/>
    </location>
</feature>
<evidence type="ECO:0000256" key="1">
    <source>
        <dbReference type="SAM" id="MobiDB-lite"/>
    </source>
</evidence>
<dbReference type="EMBL" id="RXIC02000025">
    <property type="protein sequence ID" value="KAB1207802.1"/>
    <property type="molecule type" value="Genomic_DNA"/>
</dbReference>
<dbReference type="Proteomes" id="UP000516437">
    <property type="component" value="Chromosome 7"/>
</dbReference>
<gene>
    <name evidence="3" type="ORF">CJ030_MR7G009936</name>
</gene>
<feature type="region of interest" description="Disordered" evidence="1">
    <location>
        <begin position="1"/>
        <end position="31"/>
    </location>
</feature>
<dbReference type="InterPro" id="IPR053952">
    <property type="entry name" value="K_trans_C"/>
</dbReference>
<organism evidence="3 4">
    <name type="scientific">Morella rubra</name>
    <name type="common">Chinese bayberry</name>
    <dbReference type="NCBI Taxonomy" id="262757"/>
    <lineage>
        <taxon>Eukaryota</taxon>
        <taxon>Viridiplantae</taxon>
        <taxon>Streptophyta</taxon>
        <taxon>Embryophyta</taxon>
        <taxon>Tracheophyta</taxon>
        <taxon>Spermatophyta</taxon>
        <taxon>Magnoliopsida</taxon>
        <taxon>eudicotyledons</taxon>
        <taxon>Gunneridae</taxon>
        <taxon>Pentapetalae</taxon>
        <taxon>rosids</taxon>
        <taxon>fabids</taxon>
        <taxon>Fagales</taxon>
        <taxon>Myricaceae</taxon>
        <taxon>Morella</taxon>
    </lineage>
</organism>
<proteinExistence type="predicted"/>
<dbReference type="InterPro" id="IPR003855">
    <property type="entry name" value="K+_transporter"/>
</dbReference>
<dbReference type="GO" id="GO:0016020">
    <property type="term" value="C:membrane"/>
    <property type="evidence" value="ECO:0007669"/>
    <property type="project" value="InterPro"/>
</dbReference>
<evidence type="ECO:0000313" key="3">
    <source>
        <dbReference type="EMBL" id="KAB1207802.1"/>
    </source>
</evidence>
<dbReference type="PANTHER" id="PTHR30540:SF98">
    <property type="entry name" value="POTASSIUM TRANSPORTER 6"/>
    <property type="match status" value="1"/>
</dbReference>
<dbReference type="Pfam" id="PF22776">
    <property type="entry name" value="K_trans_C"/>
    <property type="match status" value="1"/>
</dbReference>
<dbReference type="PANTHER" id="PTHR30540">
    <property type="entry name" value="OSMOTIC STRESS POTASSIUM TRANSPORTER"/>
    <property type="match status" value="1"/>
</dbReference>
<evidence type="ECO:0000313" key="4">
    <source>
        <dbReference type="Proteomes" id="UP000516437"/>
    </source>
</evidence>
<name>A0A6A1V4Q4_9ROSI</name>